<keyword evidence="3" id="KW-0560">Oxidoreductase</keyword>
<dbReference type="InterPro" id="IPR012336">
    <property type="entry name" value="Thioredoxin-like_fold"/>
</dbReference>
<dbReference type="Gene3D" id="3.40.30.10">
    <property type="entry name" value="Glutaredoxin"/>
    <property type="match status" value="1"/>
</dbReference>
<name>A0A6P1ZMV0_9BACT</name>
<dbReference type="Pfam" id="PF13462">
    <property type="entry name" value="Thioredoxin_4"/>
    <property type="match status" value="1"/>
</dbReference>
<dbReference type="RefSeq" id="WP_144233651.1">
    <property type="nucleotide sequence ID" value="NZ_QMIF01000001.1"/>
</dbReference>
<evidence type="ECO:0000256" key="6">
    <source>
        <dbReference type="SAM" id="MobiDB-lite"/>
    </source>
</evidence>
<dbReference type="Proteomes" id="UP000434052">
    <property type="component" value="Unassembled WGS sequence"/>
</dbReference>
<feature type="signal peptide" evidence="7">
    <location>
        <begin position="1"/>
        <end position="19"/>
    </location>
</feature>
<dbReference type="PANTHER" id="PTHR13887:SF14">
    <property type="entry name" value="DISULFIDE BOND FORMATION PROTEIN D"/>
    <property type="match status" value="1"/>
</dbReference>
<feature type="region of interest" description="Disordered" evidence="6">
    <location>
        <begin position="263"/>
        <end position="287"/>
    </location>
</feature>
<gene>
    <name evidence="9" type="ORF">DQK91_01445</name>
</gene>
<evidence type="ECO:0000313" key="9">
    <source>
        <dbReference type="EMBL" id="TVM36614.1"/>
    </source>
</evidence>
<evidence type="ECO:0000256" key="3">
    <source>
        <dbReference type="ARBA" id="ARBA00023002"/>
    </source>
</evidence>
<keyword evidence="2 7" id="KW-0732">Signal</keyword>
<protein>
    <submittedName>
        <fullName evidence="9">Disulfide bond formation protein DsbA</fullName>
    </submittedName>
</protein>
<dbReference type="PANTHER" id="PTHR13887">
    <property type="entry name" value="GLUTATHIONE S-TRANSFERASE KAPPA"/>
    <property type="match status" value="1"/>
</dbReference>
<reference evidence="9 10" key="1">
    <citation type="submission" date="2018-06" db="EMBL/GenBank/DDBJ databases">
        <title>Complete genome of Desulfovibrio marinus P48SEP.</title>
        <authorList>
            <person name="Crispim J.S."/>
            <person name="Vidigal P.M.P."/>
            <person name="Silva L.C.F."/>
            <person name="Araujo L.C."/>
            <person name="Laguardia C.N."/>
            <person name="Dias R.S."/>
            <person name="Sousa M.P."/>
            <person name="Paula S.O."/>
            <person name="Silva C."/>
        </authorList>
    </citation>
    <scope>NUCLEOTIDE SEQUENCE [LARGE SCALE GENOMIC DNA]</scope>
    <source>
        <strain evidence="9 10">P48SEP</strain>
    </source>
</reference>
<evidence type="ECO:0000256" key="2">
    <source>
        <dbReference type="ARBA" id="ARBA00022729"/>
    </source>
</evidence>
<evidence type="ECO:0000256" key="4">
    <source>
        <dbReference type="ARBA" id="ARBA00023157"/>
    </source>
</evidence>
<feature type="domain" description="Thioredoxin-like fold" evidence="8">
    <location>
        <begin position="94"/>
        <end position="256"/>
    </location>
</feature>
<evidence type="ECO:0000256" key="1">
    <source>
        <dbReference type="ARBA" id="ARBA00005791"/>
    </source>
</evidence>
<evidence type="ECO:0000256" key="5">
    <source>
        <dbReference type="ARBA" id="ARBA00023284"/>
    </source>
</evidence>
<sequence>MRRFIALWLLAAICCLIIAGCSGESGTDSTDLKQKVTELLRQNPDIVLDVLRENNETVFHVAEQGMAVAQQRAIRDQRMAMVKNPLQPEIDPDRPIRGDKNAPITVVEYSDFQCPYCGEAARTVELMMQKHKGEVRLVFKHMPLSSHPQALPAARYFEAASLQDEEKAWQLHDIMFQNQEALTKGGAAWIKKQAADLGLDVEKLDKDAMSPEVNNRIRDDLREAKRFGISGTPHFVVGGVLMAGAQPLEEFTNVIELVEQNRTQEGDQNATSGNATENATDNATQSS</sequence>
<organism evidence="9 10">
    <name type="scientific">Oceanidesulfovibrio marinus</name>
    <dbReference type="NCBI Taxonomy" id="370038"/>
    <lineage>
        <taxon>Bacteria</taxon>
        <taxon>Pseudomonadati</taxon>
        <taxon>Thermodesulfobacteriota</taxon>
        <taxon>Desulfovibrionia</taxon>
        <taxon>Desulfovibrionales</taxon>
        <taxon>Desulfovibrionaceae</taxon>
        <taxon>Oceanidesulfovibrio</taxon>
    </lineage>
</organism>
<dbReference type="EMBL" id="QMIF01000001">
    <property type="protein sequence ID" value="TVM36614.1"/>
    <property type="molecule type" value="Genomic_DNA"/>
</dbReference>
<dbReference type="SUPFAM" id="SSF52833">
    <property type="entry name" value="Thioredoxin-like"/>
    <property type="match status" value="1"/>
</dbReference>
<dbReference type="OrthoDB" id="9784686at2"/>
<keyword evidence="4" id="KW-1015">Disulfide bond</keyword>
<feature type="chain" id="PRO_5026706483" evidence="7">
    <location>
        <begin position="20"/>
        <end position="287"/>
    </location>
</feature>
<comment type="similarity">
    <text evidence="1">Belongs to the thioredoxin family. DsbA subfamily.</text>
</comment>
<dbReference type="PROSITE" id="PS51257">
    <property type="entry name" value="PROKAR_LIPOPROTEIN"/>
    <property type="match status" value="1"/>
</dbReference>
<dbReference type="InterPro" id="IPR036249">
    <property type="entry name" value="Thioredoxin-like_sf"/>
</dbReference>
<evidence type="ECO:0000313" key="10">
    <source>
        <dbReference type="Proteomes" id="UP000434052"/>
    </source>
</evidence>
<evidence type="ECO:0000259" key="8">
    <source>
        <dbReference type="Pfam" id="PF13462"/>
    </source>
</evidence>
<comment type="caution">
    <text evidence="9">The sequence shown here is derived from an EMBL/GenBank/DDBJ whole genome shotgun (WGS) entry which is preliminary data.</text>
</comment>
<keyword evidence="5" id="KW-0676">Redox-active center</keyword>
<dbReference type="GO" id="GO:0016491">
    <property type="term" value="F:oxidoreductase activity"/>
    <property type="evidence" value="ECO:0007669"/>
    <property type="project" value="UniProtKB-KW"/>
</dbReference>
<proteinExistence type="inferred from homology"/>
<accession>A0A6P1ZMV0</accession>
<dbReference type="AlphaFoldDB" id="A0A6P1ZMV0"/>
<evidence type="ECO:0000256" key="7">
    <source>
        <dbReference type="SAM" id="SignalP"/>
    </source>
</evidence>